<keyword evidence="3" id="KW-1185">Reference proteome</keyword>
<name>K2NSM4_9HYPH</name>
<dbReference type="PATRIC" id="fig|1231190.3.peg.2566"/>
<dbReference type="EMBL" id="AMSI01000007">
    <property type="protein sequence ID" value="EKF42340.1"/>
    <property type="molecule type" value="Genomic_DNA"/>
</dbReference>
<dbReference type="STRING" id="721133.SAMN05216176_10732"/>
<dbReference type="InterPro" id="IPR011852">
    <property type="entry name" value="TRAP_TAXI"/>
</dbReference>
<dbReference type="PANTHER" id="PTHR42941:SF1">
    <property type="entry name" value="SLL1037 PROTEIN"/>
    <property type="match status" value="1"/>
</dbReference>
<accession>K2NSM4</accession>
<dbReference type="NCBIfam" id="TIGR02122">
    <property type="entry name" value="TRAP_TAXI"/>
    <property type="match status" value="1"/>
</dbReference>
<proteinExistence type="predicted"/>
<protein>
    <submittedName>
        <fullName evidence="2">TRAP transporter solute receptor, TAXI family protein</fullName>
    </submittedName>
</protein>
<gene>
    <name evidence="2" type="ORF">NA8A_12345</name>
</gene>
<evidence type="ECO:0000313" key="2">
    <source>
        <dbReference type="EMBL" id="EKF42340.1"/>
    </source>
</evidence>
<evidence type="ECO:0000313" key="3">
    <source>
        <dbReference type="Proteomes" id="UP000007374"/>
    </source>
</evidence>
<dbReference type="Proteomes" id="UP000007374">
    <property type="component" value="Unassembled WGS sequence"/>
</dbReference>
<reference evidence="2 3" key="1">
    <citation type="journal article" date="2012" name="J. Bacteriol.">
        <title>Genome Sequence of Nitratireductor indicus Type Strain C115.</title>
        <authorList>
            <person name="Lai Q."/>
            <person name="Li G."/>
            <person name="Yu Z."/>
            <person name="Shao Z."/>
        </authorList>
    </citation>
    <scope>NUCLEOTIDE SEQUENCE [LARGE SCALE GENOMIC DNA]</scope>
    <source>
        <strain evidence="2 3">C115</strain>
    </source>
</reference>
<dbReference type="eggNOG" id="COG2358">
    <property type="taxonomic scope" value="Bacteria"/>
</dbReference>
<organism evidence="2 3">
    <name type="scientific">Nitratireductor indicus C115</name>
    <dbReference type="NCBI Taxonomy" id="1231190"/>
    <lineage>
        <taxon>Bacteria</taxon>
        <taxon>Pseudomonadati</taxon>
        <taxon>Pseudomonadota</taxon>
        <taxon>Alphaproteobacteria</taxon>
        <taxon>Hyphomicrobiales</taxon>
        <taxon>Phyllobacteriaceae</taxon>
        <taxon>Nitratireductor</taxon>
    </lineage>
</organism>
<feature type="signal peptide" evidence="1">
    <location>
        <begin position="1"/>
        <end position="24"/>
    </location>
</feature>
<dbReference type="AlphaFoldDB" id="K2NSM4"/>
<sequence>MKQITHLLAAIAVVGLATTGPALAQDKTHAVASFISGGATGTWYPTATAISDMVNQAYEGQPVSTLPGKGAIGNALAVGSGQADFGLSYGPFLLAVYEGNNPVLNRDGLKDLRIVANVVPNTVQIVLAGDVPDTVFSDVKDGGKLRIGVGAKGSSNLFGIEKILIENGSDFAAVERNGGFVMEGAQEGLLDAFLNRQIDVYTNTVGTGASDFQQALATRSSRLYAIPEDIRQKMIRNWGYVAYDIPANTYAGQTEVVPSLDLSTLVITNASMDDDMVYEMVKRMAENKPRLVSAYSGFANWEPKDMATGAPIPLHPGAEKYYREVGWIK</sequence>
<dbReference type="PANTHER" id="PTHR42941">
    <property type="entry name" value="SLL1037 PROTEIN"/>
    <property type="match status" value="1"/>
</dbReference>
<dbReference type="Gene3D" id="3.40.190.10">
    <property type="entry name" value="Periplasmic binding protein-like II"/>
    <property type="match status" value="2"/>
</dbReference>
<keyword evidence="1" id="KW-0732">Signal</keyword>
<feature type="chain" id="PRO_5003862543" evidence="1">
    <location>
        <begin position="25"/>
        <end position="329"/>
    </location>
</feature>
<dbReference type="Pfam" id="PF16868">
    <property type="entry name" value="NMT1_3"/>
    <property type="match status" value="1"/>
</dbReference>
<dbReference type="OrthoDB" id="9776669at2"/>
<comment type="caution">
    <text evidence="2">The sequence shown here is derived from an EMBL/GenBank/DDBJ whole genome shotgun (WGS) entry which is preliminary data.</text>
</comment>
<keyword evidence="2" id="KW-0675">Receptor</keyword>
<evidence type="ECO:0000256" key="1">
    <source>
        <dbReference type="SAM" id="SignalP"/>
    </source>
</evidence>
<dbReference type="RefSeq" id="WP_009450640.1">
    <property type="nucleotide sequence ID" value="NZ_AMSI01000007.1"/>
</dbReference>
<dbReference type="SUPFAM" id="SSF53850">
    <property type="entry name" value="Periplasmic binding protein-like II"/>
    <property type="match status" value="1"/>
</dbReference>